<gene>
    <name evidence="13" type="ORF">C0Q70_19981</name>
</gene>
<comment type="similarity">
    <text evidence="2">Belongs to the USE1 family.</text>
</comment>
<name>A0A2T7NEC7_POMCA</name>
<keyword evidence="9" id="KW-1133">Transmembrane helix</keyword>
<dbReference type="STRING" id="400727.A0A2T7NEC7"/>
<evidence type="ECO:0000256" key="11">
    <source>
        <dbReference type="ARBA" id="ARBA00032711"/>
    </source>
</evidence>
<proteinExistence type="inferred from homology"/>
<evidence type="ECO:0000256" key="2">
    <source>
        <dbReference type="ARBA" id="ARBA00007891"/>
    </source>
</evidence>
<evidence type="ECO:0000256" key="12">
    <source>
        <dbReference type="SAM" id="MobiDB-lite"/>
    </source>
</evidence>
<keyword evidence="6" id="KW-0256">Endoplasmic reticulum</keyword>
<dbReference type="GO" id="GO:0015031">
    <property type="term" value="P:protein transport"/>
    <property type="evidence" value="ECO:0007669"/>
    <property type="project" value="UniProtKB-KW"/>
</dbReference>
<evidence type="ECO:0000313" key="14">
    <source>
        <dbReference type="Proteomes" id="UP000245119"/>
    </source>
</evidence>
<evidence type="ECO:0000256" key="5">
    <source>
        <dbReference type="ARBA" id="ARBA00022692"/>
    </source>
</evidence>
<evidence type="ECO:0000256" key="8">
    <source>
        <dbReference type="ARBA" id="ARBA00022927"/>
    </source>
</evidence>
<dbReference type="InterPro" id="IPR019150">
    <property type="entry name" value="Vesicle_transport_protein_Use1"/>
</dbReference>
<feature type="region of interest" description="Disordered" evidence="12">
    <location>
        <begin position="33"/>
        <end position="52"/>
    </location>
</feature>
<reference evidence="13 14" key="1">
    <citation type="submission" date="2018-04" db="EMBL/GenBank/DDBJ databases">
        <title>The genome of golden apple snail Pomacea canaliculata provides insight into stress tolerance and invasive adaptation.</title>
        <authorList>
            <person name="Liu C."/>
            <person name="Liu B."/>
            <person name="Ren Y."/>
            <person name="Zhang Y."/>
            <person name="Wang H."/>
            <person name="Li S."/>
            <person name="Jiang F."/>
            <person name="Yin L."/>
            <person name="Zhang G."/>
            <person name="Qian W."/>
            <person name="Fan W."/>
        </authorList>
    </citation>
    <scope>NUCLEOTIDE SEQUENCE [LARGE SCALE GENOMIC DNA]</scope>
    <source>
        <strain evidence="13">SZHN2017</strain>
        <tissue evidence="13">Muscle</tissue>
    </source>
</reference>
<keyword evidence="7" id="KW-0931">ER-Golgi transport</keyword>
<protein>
    <recommendedName>
        <fullName evidence="3">Vesicle transport protein USE1</fullName>
    </recommendedName>
    <alternativeName>
        <fullName evidence="11">USE1-like protein</fullName>
    </alternativeName>
</protein>
<evidence type="ECO:0000256" key="1">
    <source>
        <dbReference type="ARBA" id="ARBA00004163"/>
    </source>
</evidence>
<evidence type="ECO:0000256" key="9">
    <source>
        <dbReference type="ARBA" id="ARBA00022989"/>
    </source>
</evidence>
<dbReference type="OrthoDB" id="4506189at2759"/>
<evidence type="ECO:0000256" key="4">
    <source>
        <dbReference type="ARBA" id="ARBA00022448"/>
    </source>
</evidence>
<evidence type="ECO:0000256" key="10">
    <source>
        <dbReference type="ARBA" id="ARBA00023136"/>
    </source>
</evidence>
<comment type="caution">
    <text evidence="13">The sequence shown here is derived from an EMBL/GenBank/DDBJ whole genome shotgun (WGS) entry which is preliminary data.</text>
</comment>
<evidence type="ECO:0000313" key="13">
    <source>
        <dbReference type="EMBL" id="PVD19492.1"/>
    </source>
</evidence>
<keyword evidence="5" id="KW-0812">Transmembrane</keyword>
<dbReference type="AlphaFoldDB" id="A0A2T7NEC7"/>
<dbReference type="GO" id="GO:0016192">
    <property type="term" value="P:vesicle-mediated transport"/>
    <property type="evidence" value="ECO:0007669"/>
    <property type="project" value="UniProtKB-KW"/>
</dbReference>
<evidence type="ECO:0000256" key="7">
    <source>
        <dbReference type="ARBA" id="ARBA00022892"/>
    </source>
</evidence>
<keyword evidence="8" id="KW-0653">Protein transport</keyword>
<keyword evidence="4" id="KW-0813">Transport</keyword>
<dbReference type="Pfam" id="PF09753">
    <property type="entry name" value="Use1"/>
    <property type="match status" value="1"/>
</dbReference>
<comment type="subcellular location">
    <subcellularLocation>
        <location evidence="1">Endoplasmic reticulum membrane</location>
        <topology evidence="1">Single-pass type IV membrane protein</topology>
    </subcellularLocation>
</comment>
<sequence length="261" mass="29050">MAEDKESRDWRLEKAFIGALQDQLTEIKKAHRCRKGSGYREAATSSASPNNVPARHLQIRAKVLSHEDMQQELLGLRNTTGGYGEWCSGSLLCPQTDVRHRSVASAGGEPTSSDIDSLLQHHHRMQERLAEEMLAHARALKQNMADAGRVVREDVKVRNWVRVPGWRHQLRQAADRERAPGRFHALLLMVGVAHAGGRRLYLHVHGRRDEDLSQGINLPFLRIPAANHQPPTPTGPATAARVVKDGVGLRCAWAISGNEHI</sequence>
<evidence type="ECO:0000256" key="6">
    <source>
        <dbReference type="ARBA" id="ARBA00022824"/>
    </source>
</evidence>
<evidence type="ECO:0000256" key="3">
    <source>
        <dbReference type="ARBA" id="ARBA00015843"/>
    </source>
</evidence>
<accession>A0A2T7NEC7</accession>
<dbReference type="Proteomes" id="UP000245119">
    <property type="component" value="Linkage Group LG13"/>
</dbReference>
<keyword evidence="14" id="KW-1185">Reference proteome</keyword>
<organism evidence="13 14">
    <name type="scientific">Pomacea canaliculata</name>
    <name type="common">Golden apple snail</name>
    <dbReference type="NCBI Taxonomy" id="400727"/>
    <lineage>
        <taxon>Eukaryota</taxon>
        <taxon>Metazoa</taxon>
        <taxon>Spiralia</taxon>
        <taxon>Lophotrochozoa</taxon>
        <taxon>Mollusca</taxon>
        <taxon>Gastropoda</taxon>
        <taxon>Caenogastropoda</taxon>
        <taxon>Architaenioglossa</taxon>
        <taxon>Ampullarioidea</taxon>
        <taxon>Ampullariidae</taxon>
        <taxon>Pomacea</taxon>
    </lineage>
</organism>
<dbReference type="EMBL" id="PZQS01000013">
    <property type="protein sequence ID" value="PVD19492.1"/>
    <property type="molecule type" value="Genomic_DNA"/>
</dbReference>
<dbReference type="GO" id="GO:0005789">
    <property type="term" value="C:endoplasmic reticulum membrane"/>
    <property type="evidence" value="ECO:0007669"/>
    <property type="project" value="UniProtKB-SubCell"/>
</dbReference>
<keyword evidence="10" id="KW-0472">Membrane</keyword>